<keyword evidence="4 5" id="KW-0472">Membrane</keyword>
<evidence type="ECO:0000256" key="5">
    <source>
        <dbReference type="SAM" id="Phobius"/>
    </source>
</evidence>
<keyword evidence="3 5" id="KW-1133">Transmembrane helix</keyword>
<evidence type="ECO:0000256" key="2">
    <source>
        <dbReference type="ARBA" id="ARBA00022692"/>
    </source>
</evidence>
<dbReference type="InterPro" id="IPR051415">
    <property type="entry name" value="LAAT-1"/>
</dbReference>
<dbReference type="OrthoDB" id="407617at2759"/>
<feature type="transmembrane region" description="Helical" evidence="5">
    <location>
        <begin position="134"/>
        <end position="154"/>
    </location>
</feature>
<dbReference type="Proteomes" id="UP000799779">
    <property type="component" value="Unassembled WGS sequence"/>
</dbReference>
<dbReference type="InterPro" id="IPR006603">
    <property type="entry name" value="PQ-loop_rpt"/>
</dbReference>
<reference evidence="6" key="1">
    <citation type="journal article" date="2020" name="Stud. Mycol.">
        <title>101 Dothideomycetes genomes: a test case for predicting lifestyles and emergence of pathogens.</title>
        <authorList>
            <person name="Haridas S."/>
            <person name="Albert R."/>
            <person name="Binder M."/>
            <person name="Bloem J."/>
            <person name="Labutti K."/>
            <person name="Salamov A."/>
            <person name="Andreopoulos B."/>
            <person name="Baker S."/>
            <person name="Barry K."/>
            <person name="Bills G."/>
            <person name="Bluhm B."/>
            <person name="Cannon C."/>
            <person name="Castanera R."/>
            <person name="Culley D."/>
            <person name="Daum C."/>
            <person name="Ezra D."/>
            <person name="Gonzalez J."/>
            <person name="Henrissat B."/>
            <person name="Kuo A."/>
            <person name="Liang C."/>
            <person name="Lipzen A."/>
            <person name="Lutzoni F."/>
            <person name="Magnuson J."/>
            <person name="Mondo S."/>
            <person name="Nolan M."/>
            <person name="Ohm R."/>
            <person name="Pangilinan J."/>
            <person name="Park H.-J."/>
            <person name="Ramirez L."/>
            <person name="Alfaro M."/>
            <person name="Sun H."/>
            <person name="Tritt A."/>
            <person name="Yoshinaga Y."/>
            <person name="Zwiers L.-H."/>
            <person name="Turgeon B."/>
            <person name="Goodwin S."/>
            <person name="Spatafora J."/>
            <person name="Crous P."/>
            <person name="Grigoriev I."/>
        </authorList>
    </citation>
    <scope>NUCLEOTIDE SEQUENCE</scope>
    <source>
        <strain evidence="6">CBS 123094</strain>
    </source>
</reference>
<comment type="subcellular location">
    <subcellularLocation>
        <location evidence="1">Membrane</location>
        <topology evidence="1">Multi-pass membrane protein</topology>
    </subcellularLocation>
</comment>
<feature type="transmembrane region" description="Helical" evidence="5">
    <location>
        <begin position="45"/>
        <end position="66"/>
    </location>
</feature>
<dbReference type="PANTHER" id="PTHR16201:SF37">
    <property type="entry name" value="PQ-LOOP REPEAT-CONTAINING PROTEIN"/>
    <property type="match status" value="1"/>
</dbReference>
<proteinExistence type="predicted"/>
<evidence type="ECO:0000313" key="6">
    <source>
        <dbReference type="EMBL" id="KAF1999041.1"/>
    </source>
</evidence>
<gene>
    <name evidence="6" type="ORF">P154DRAFT_523648</name>
</gene>
<dbReference type="AlphaFoldDB" id="A0A6A5WFV5"/>
<dbReference type="GO" id="GO:0016020">
    <property type="term" value="C:membrane"/>
    <property type="evidence" value="ECO:0007669"/>
    <property type="project" value="UniProtKB-SubCell"/>
</dbReference>
<dbReference type="PANTHER" id="PTHR16201">
    <property type="entry name" value="SEVEN TRANSMEMBRANE PROTEIN 1-RELATED"/>
    <property type="match status" value="1"/>
</dbReference>
<protein>
    <submittedName>
        <fullName evidence="6">PQ-loop-domain-containing protein</fullName>
    </submittedName>
</protein>
<dbReference type="EMBL" id="ML977599">
    <property type="protein sequence ID" value="KAF1999041.1"/>
    <property type="molecule type" value="Genomic_DNA"/>
</dbReference>
<dbReference type="SMART" id="SM00679">
    <property type="entry name" value="CTNS"/>
    <property type="match status" value="2"/>
</dbReference>
<keyword evidence="7" id="KW-1185">Reference proteome</keyword>
<feature type="transmembrane region" description="Helical" evidence="5">
    <location>
        <begin position="103"/>
        <end position="122"/>
    </location>
</feature>
<evidence type="ECO:0000313" key="7">
    <source>
        <dbReference type="Proteomes" id="UP000799779"/>
    </source>
</evidence>
<dbReference type="Gene3D" id="1.20.1280.290">
    <property type="match status" value="1"/>
</dbReference>
<evidence type="ECO:0000256" key="4">
    <source>
        <dbReference type="ARBA" id="ARBA00023136"/>
    </source>
</evidence>
<feature type="transmembrane region" description="Helical" evidence="5">
    <location>
        <begin position="198"/>
        <end position="218"/>
    </location>
</feature>
<accession>A0A6A5WFV5</accession>
<organism evidence="6 7">
    <name type="scientific">Amniculicola lignicola CBS 123094</name>
    <dbReference type="NCBI Taxonomy" id="1392246"/>
    <lineage>
        <taxon>Eukaryota</taxon>
        <taxon>Fungi</taxon>
        <taxon>Dikarya</taxon>
        <taxon>Ascomycota</taxon>
        <taxon>Pezizomycotina</taxon>
        <taxon>Dothideomycetes</taxon>
        <taxon>Pleosporomycetidae</taxon>
        <taxon>Pleosporales</taxon>
        <taxon>Amniculicolaceae</taxon>
        <taxon>Amniculicola</taxon>
    </lineage>
</organism>
<feature type="transmembrane region" description="Helical" evidence="5">
    <location>
        <begin position="166"/>
        <end position="186"/>
    </location>
</feature>
<dbReference type="Pfam" id="PF04193">
    <property type="entry name" value="PQ-loop"/>
    <property type="match status" value="1"/>
</dbReference>
<evidence type="ECO:0000256" key="3">
    <source>
        <dbReference type="ARBA" id="ARBA00022989"/>
    </source>
</evidence>
<sequence>MKPQEHIPLAANVLGTIGTRCWCVQIIPQIWSNWRRKNTDGLPGLMLMLWAACGVPFGVYAIVQNFNFALKFQPQCFAGLTLIAWGQSLYYHNKWRARTATMATIAVAISFGVIEAILIVTLRGPYARGVEWPIMMVAIVASVMLAAGLIPPYFELAKRNGRVIGIDFIFLSVDWAGAFFSLMALAVQNTFDVLGGSLYLVCMTLEAGIFMSQAIWLWRTRHVRREAKRIHLTYDDYIKEHPSRKLPRNHSMETVVDVEAGHGASQVTIAVPETCVLGDEKQAPAGVIKELEKVKDELGESDESRKTTQST</sequence>
<keyword evidence="2 5" id="KW-0812">Transmembrane</keyword>
<evidence type="ECO:0000256" key="1">
    <source>
        <dbReference type="ARBA" id="ARBA00004141"/>
    </source>
</evidence>
<name>A0A6A5WFV5_9PLEO</name>